<evidence type="ECO:0000259" key="5">
    <source>
        <dbReference type="Pfam" id="PF00561"/>
    </source>
</evidence>
<dbReference type="PANTHER" id="PTHR43248">
    <property type="entry name" value="2-SUCCINYL-6-HYDROXY-2,4-CYCLOHEXADIENE-1-CARBOXYLATE SYNTHASE"/>
    <property type="match status" value="1"/>
</dbReference>
<evidence type="ECO:0000313" key="7">
    <source>
        <dbReference type="Proteomes" id="UP000791080"/>
    </source>
</evidence>
<comment type="caution">
    <text evidence="6">The sequence shown here is derived from an EMBL/GenBank/DDBJ whole genome shotgun (WGS) entry which is preliminary data.</text>
</comment>
<dbReference type="SUPFAM" id="SSF53474">
    <property type="entry name" value="alpha/beta-Hydrolases"/>
    <property type="match status" value="1"/>
</dbReference>
<feature type="domain" description="AB hydrolase-1" evidence="5">
    <location>
        <begin position="115"/>
        <end position="499"/>
    </location>
</feature>
<accession>A0ABT1JHF1</accession>
<dbReference type="InterPro" id="IPR029058">
    <property type="entry name" value="AB_hydrolase_fold"/>
</dbReference>
<evidence type="ECO:0000256" key="2">
    <source>
        <dbReference type="ARBA" id="ARBA00022729"/>
    </source>
</evidence>
<gene>
    <name evidence="6" type="ORF">G443_002205</name>
</gene>
<dbReference type="Gene3D" id="3.40.50.1820">
    <property type="entry name" value="alpha/beta hydrolase"/>
    <property type="match status" value="1"/>
</dbReference>
<reference evidence="6 7" key="1">
    <citation type="submission" date="2013-07" db="EMBL/GenBank/DDBJ databases">
        <authorList>
            <consortium name="DOE Joint Genome Institute"/>
            <person name="Reeve W."/>
            <person name="Huntemann M."/>
            <person name="Han J."/>
            <person name="Chen A."/>
            <person name="Kyrpides N."/>
            <person name="Mavromatis K."/>
            <person name="Markowitz V."/>
            <person name="Palaniappan K."/>
            <person name="Ivanova N."/>
            <person name="Schaumberg A."/>
            <person name="Pati A."/>
            <person name="Liolios K."/>
            <person name="Nordberg H.P."/>
            <person name="Cantor M.N."/>
            <person name="Hua S.X."/>
            <person name="Woyke T."/>
        </authorList>
    </citation>
    <scope>NUCLEOTIDE SEQUENCE [LARGE SCALE GENOMIC DNA]</scope>
    <source>
        <strain evidence="6 7">DSM 43889</strain>
    </source>
</reference>
<dbReference type="GO" id="GO:0016787">
    <property type="term" value="F:hydrolase activity"/>
    <property type="evidence" value="ECO:0007669"/>
    <property type="project" value="UniProtKB-KW"/>
</dbReference>
<evidence type="ECO:0000256" key="4">
    <source>
        <dbReference type="SAM" id="MobiDB-lite"/>
    </source>
</evidence>
<dbReference type="Pfam" id="PF00561">
    <property type="entry name" value="Abhydrolase_1"/>
    <property type="match status" value="1"/>
</dbReference>
<protein>
    <submittedName>
        <fullName evidence="6">Alpha/beta hydrolase fold</fullName>
    </submittedName>
</protein>
<keyword evidence="2" id="KW-0732">Signal</keyword>
<evidence type="ECO:0000313" key="6">
    <source>
        <dbReference type="EMBL" id="MCP2331935.1"/>
    </source>
</evidence>
<evidence type="ECO:0000256" key="1">
    <source>
        <dbReference type="ARBA" id="ARBA00010088"/>
    </source>
</evidence>
<evidence type="ECO:0000256" key="3">
    <source>
        <dbReference type="ARBA" id="ARBA00022801"/>
    </source>
</evidence>
<name>A0ABT1JHF1_ACTCY</name>
<keyword evidence="7" id="KW-1185">Reference proteome</keyword>
<dbReference type="Proteomes" id="UP000791080">
    <property type="component" value="Unassembled WGS sequence"/>
</dbReference>
<proteinExistence type="inferred from homology"/>
<feature type="region of interest" description="Disordered" evidence="4">
    <location>
        <begin position="22"/>
        <end position="46"/>
    </location>
</feature>
<sequence length="524" mass="55485">MGKIRTWGAIALAAVCVACTSQPTDDQTPEPSAAQPGPAGAVPDGLEDYYGQPVEWRGCEDFATSPEEETAVGADGLECAHLRVPLDYDDPEGEEIRLGVLRRPAEDPGTRIGSLLVNPGGPGAGGVPTAAALAPEIADTELGRRFDLVGFDPRGLGTSEPALQCWTTEERDAYRVDQVADASPEAVARNDADQRAYAEACEQRNGAEFLASLGTTTVARDLDVLRSALGDEGLTYLGYSYGTRLGSTYAALFPDNVRALVLDGALDPDADPVEQRVDQQAGFQLAFEAFADWCAEQSPCVLGSDPDQAVEVFRELVDPLADQPAAAGERLLSYPDAITGTIQSLYAQDFWPVLNQGLMQLSVGDGSTLLLLADVYNGRSPTDGSYSTMMDGFTAVRCVDDPPITDDEVLTELDRRAREAAPFLDDGGEPGPLRDACAFWPVPPNEAPPAPDAERLPTTLVVSVTGDPATPYEAGVELADALGGRLLTYEGNQHGVVLQGSDCVDEIATDYLVDLDAPAEDVTC</sequence>
<reference evidence="6 7" key="2">
    <citation type="submission" date="2022-06" db="EMBL/GenBank/DDBJ databases">
        <title>Genomic Encyclopedia of Type Strains, Phase I: the one thousand microbial genomes (KMG-I) project.</title>
        <authorList>
            <person name="Kyrpides N."/>
        </authorList>
    </citation>
    <scope>NUCLEOTIDE SEQUENCE [LARGE SCALE GENOMIC DNA]</scope>
    <source>
        <strain evidence="6 7">DSM 43889</strain>
    </source>
</reference>
<keyword evidence="3 6" id="KW-0378">Hydrolase</keyword>
<comment type="similarity">
    <text evidence="1">Belongs to the peptidase S33 family.</text>
</comment>
<dbReference type="EMBL" id="AUBJ02000001">
    <property type="protein sequence ID" value="MCP2331935.1"/>
    <property type="molecule type" value="Genomic_DNA"/>
</dbReference>
<dbReference type="InterPro" id="IPR000073">
    <property type="entry name" value="AB_hydrolase_1"/>
</dbReference>
<dbReference type="PANTHER" id="PTHR43248:SF29">
    <property type="entry name" value="TRIPEPTIDYL AMINOPEPTIDASE"/>
    <property type="match status" value="1"/>
</dbReference>
<organism evidence="6 7">
    <name type="scientific">Actinoalloteichus caeruleus DSM 43889</name>
    <dbReference type="NCBI Taxonomy" id="1120930"/>
    <lineage>
        <taxon>Bacteria</taxon>
        <taxon>Bacillati</taxon>
        <taxon>Actinomycetota</taxon>
        <taxon>Actinomycetes</taxon>
        <taxon>Pseudonocardiales</taxon>
        <taxon>Pseudonocardiaceae</taxon>
        <taxon>Actinoalloteichus</taxon>
        <taxon>Actinoalloteichus cyanogriseus</taxon>
    </lineage>
</organism>
<dbReference type="InterPro" id="IPR051601">
    <property type="entry name" value="Serine_prot/Carboxylest_S33"/>
</dbReference>